<dbReference type="InterPro" id="IPR037215">
    <property type="entry name" value="GUN4-like_sf"/>
</dbReference>
<dbReference type="SUPFAM" id="SSF140869">
    <property type="entry name" value="GUN4-like"/>
    <property type="match status" value="1"/>
</dbReference>
<keyword evidence="2" id="KW-0812">Transmembrane</keyword>
<dbReference type="Gene3D" id="1.10.10.1770">
    <property type="entry name" value="Gun4-like"/>
    <property type="match status" value="1"/>
</dbReference>
<feature type="domain" description="GUN4-like" evidence="3">
    <location>
        <begin position="147"/>
        <end position="268"/>
    </location>
</feature>
<feature type="transmembrane region" description="Helical" evidence="2">
    <location>
        <begin position="6"/>
        <end position="24"/>
    </location>
</feature>
<dbReference type="KEGG" id="bsen:DP114_19885"/>
<organism evidence="4 5">
    <name type="scientific">Brasilonema sennae CENA114</name>
    <dbReference type="NCBI Taxonomy" id="415709"/>
    <lineage>
        <taxon>Bacteria</taxon>
        <taxon>Bacillati</taxon>
        <taxon>Cyanobacteriota</taxon>
        <taxon>Cyanophyceae</taxon>
        <taxon>Nostocales</taxon>
        <taxon>Scytonemataceae</taxon>
        <taxon>Brasilonema</taxon>
        <taxon>Bromeliae group (in: Brasilonema)</taxon>
    </lineage>
</organism>
<name>A0A856MLP5_9CYAN</name>
<gene>
    <name evidence="4" type="ORF">DP114_19885</name>
</gene>
<dbReference type="InterPro" id="IPR008629">
    <property type="entry name" value="GUN4-like"/>
</dbReference>
<evidence type="ECO:0000259" key="3">
    <source>
        <dbReference type="Pfam" id="PF05419"/>
    </source>
</evidence>
<keyword evidence="2" id="KW-0472">Membrane</keyword>
<dbReference type="GO" id="GO:0046906">
    <property type="term" value="F:tetrapyrrole binding"/>
    <property type="evidence" value="ECO:0007669"/>
    <property type="project" value="TreeGrafter"/>
</dbReference>
<evidence type="ECO:0000256" key="1">
    <source>
        <dbReference type="SAM" id="Coils"/>
    </source>
</evidence>
<reference evidence="4 5" key="1">
    <citation type="submission" date="2018-06" db="EMBL/GenBank/DDBJ databases">
        <title>Comparative genomics of Brasilonema spp. strains.</title>
        <authorList>
            <person name="Alvarenga D.O."/>
            <person name="Fiore M.F."/>
            <person name="Varani A.M."/>
        </authorList>
    </citation>
    <scope>NUCLEOTIDE SEQUENCE [LARGE SCALE GENOMIC DNA]</scope>
    <source>
        <strain evidence="4 5">CENA114</strain>
    </source>
</reference>
<keyword evidence="2" id="KW-1133">Transmembrane helix</keyword>
<sequence>MNWLAISISVAVVVTVAVGVLLWFKWKKRLLTQLKQEKHQLQEIEHRLLAQLEQEKHQRQETERRLLAQLEQEKHLLTQLEQEKHQLQETEHRLLAQLEQEKHQRQETERRLLAQLEQEKHQHQEARKLKDLSQQQLTLQKTPKLTTTLRDLLVSGRWKEADHETLRIMLNLTNREQEGWLNVASIHNFPHEDLRAIDQLWVESSNGRFGFSVQQRIWKSVGGNLKANDKIYEAFGDCVEWRVHKNWLQINELTFNSSAPTGHLPAVAVRLGGLSWGIDGFLWEKRDAYVFLLCEKDW</sequence>
<dbReference type="PANTHER" id="PTHR34800">
    <property type="entry name" value="TETRAPYRROLE-BINDING PROTEIN, CHLOROPLASTIC"/>
    <property type="match status" value="1"/>
</dbReference>
<evidence type="ECO:0000313" key="4">
    <source>
        <dbReference type="EMBL" id="QDL09846.1"/>
    </source>
</evidence>
<dbReference type="Pfam" id="PF05419">
    <property type="entry name" value="GUN4"/>
    <property type="match status" value="1"/>
</dbReference>
<evidence type="ECO:0000313" key="5">
    <source>
        <dbReference type="Proteomes" id="UP000503129"/>
    </source>
</evidence>
<evidence type="ECO:0000256" key="2">
    <source>
        <dbReference type="SAM" id="Phobius"/>
    </source>
</evidence>
<dbReference type="CDD" id="cd16383">
    <property type="entry name" value="GUN4"/>
    <property type="match status" value="1"/>
</dbReference>
<dbReference type="Gene3D" id="1.25.40.620">
    <property type="match status" value="1"/>
</dbReference>
<dbReference type="RefSeq" id="WP_172195249.1">
    <property type="nucleotide sequence ID" value="NZ_CAWOXK010000001.1"/>
</dbReference>
<keyword evidence="5" id="KW-1185">Reference proteome</keyword>
<dbReference type="AlphaFoldDB" id="A0A856MLP5"/>
<accession>A0A856MLP5</accession>
<dbReference type="PANTHER" id="PTHR34800:SF1">
    <property type="entry name" value="TETRAPYRROLE-BINDING PROTEIN, CHLOROPLASTIC"/>
    <property type="match status" value="1"/>
</dbReference>
<proteinExistence type="predicted"/>
<keyword evidence="1" id="KW-0175">Coiled coil</keyword>
<dbReference type="EMBL" id="CP030118">
    <property type="protein sequence ID" value="QDL09846.1"/>
    <property type="molecule type" value="Genomic_DNA"/>
</dbReference>
<dbReference type="Proteomes" id="UP000503129">
    <property type="component" value="Chromosome"/>
</dbReference>
<feature type="coiled-coil region" evidence="1">
    <location>
        <begin position="27"/>
        <end position="136"/>
    </location>
</feature>
<protein>
    <recommendedName>
        <fullName evidence="3">GUN4-like domain-containing protein</fullName>
    </recommendedName>
</protein>